<evidence type="ECO:0000313" key="3">
    <source>
        <dbReference type="Proteomes" id="UP001152798"/>
    </source>
</evidence>
<reference evidence="2" key="1">
    <citation type="submission" date="2022-01" db="EMBL/GenBank/DDBJ databases">
        <authorList>
            <person name="King R."/>
        </authorList>
    </citation>
    <scope>NUCLEOTIDE SEQUENCE</scope>
</reference>
<gene>
    <name evidence="2" type="ORF">NEZAVI_LOCUS3783</name>
</gene>
<organism evidence="2 3">
    <name type="scientific">Nezara viridula</name>
    <name type="common">Southern green stink bug</name>
    <name type="synonym">Cimex viridulus</name>
    <dbReference type="NCBI Taxonomy" id="85310"/>
    <lineage>
        <taxon>Eukaryota</taxon>
        <taxon>Metazoa</taxon>
        <taxon>Ecdysozoa</taxon>
        <taxon>Arthropoda</taxon>
        <taxon>Hexapoda</taxon>
        <taxon>Insecta</taxon>
        <taxon>Pterygota</taxon>
        <taxon>Neoptera</taxon>
        <taxon>Paraneoptera</taxon>
        <taxon>Hemiptera</taxon>
        <taxon>Heteroptera</taxon>
        <taxon>Panheteroptera</taxon>
        <taxon>Pentatomomorpha</taxon>
        <taxon>Pentatomoidea</taxon>
        <taxon>Pentatomidae</taxon>
        <taxon>Pentatominae</taxon>
        <taxon>Nezara</taxon>
    </lineage>
</organism>
<dbReference type="EMBL" id="OV725078">
    <property type="protein sequence ID" value="CAH1393062.1"/>
    <property type="molecule type" value="Genomic_DNA"/>
</dbReference>
<accession>A0A9P0H489</accession>
<feature type="region of interest" description="Disordered" evidence="1">
    <location>
        <begin position="1"/>
        <end position="37"/>
    </location>
</feature>
<keyword evidence="3" id="KW-1185">Reference proteome</keyword>
<protein>
    <submittedName>
        <fullName evidence="2">Uncharacterized protein</fullName>
    </submittedName>
</protein>
<name>A0A9P0H489_NEZVI</name>
<dbReference type="AlphaFoldDB" id="A0A9P0H489"/>
<proteinExistence type="predicted"/>
<evidence type="ECO:0000313" key="2">
    <source>
        <dbReference type="EMBL" id="CAH1393062.1"/>
    </source>
</evidence>
<evidence type="ECO:0000256" key="1">
    <source>
        <dbReference type="SAM" id="MobiDB-lite"/>
    </source>
</evidence>
<dbReference type="Proteomes" id="UP001152798">
    <property type="component" value="Chromosome 2"/>
</dbReference>
<sequence length="81" mass="9132">MRHKLDDIVSFNPPTPYVSRNVSKDAGGGQPESDAERPFLIWRGLPLSRKNSRLRHTSAVSFGGQRLIQTLTININNCVYH</sequence>